<evidence type="ECO:0000256" key="7">
    <source>
        <dbReference type="NCBIfam" id="TIGR00484"/>
    </source>
</evidence>
<keyword evidence="4 6" id="KW-0648">Protein biosynthesis</keyword>
<feature type="domain" description="Tr-type G" evidence="8">
    <location>
        <begin position="12"/>
        <end position="286"/>
    </location>
</feature>
<dbReference type="CDD" id="cd01434">
    <property type="entry name" value="EFG_mtEFG1_IV"/>
    <property type="match status" value="1"/>
</dbReference>
<evidence type="ECO:0000256" key="5">
    <source>
        <dbReference type="ARBA" id="ARBA00023134"/>
    </source>
</evidence>
<dbReference type="SMART" id="SM00838">
    <property type="entry name" value="EFG_C"/>
    <property type="match status" value="1"/>
</dbReference>
<reference evidence="9 10" key="1">
    <citation type="journal article" date="2018" name="Nat. Biotechnol.">
        <title>A standardized bacterial taxonomy based on genome phylogeny substantially revises the tree of life.</title>
        <authorList>
            <person name="Parks D.H."/>
            <person name="Chuvochina M."/>
            <person name="Waite D.W."/>
            <person name="Rinke C."/>
            <person name="Skarshewski A."/>
            <person name="Chaumeil P.A."/>
            <person name="Hugenholtz P."/>
        </authorList>
    </citation>
    <scope>NUCLEOTIDE SEQUENCE [LARGE SCALE GENOMIC DNA]</scope>
    <source>
        <strain evidence="9">UBA12146</strain>
    </source>
</reference>
<dbReference type="InterPro" id="IPR035647">
    <property type="entry name" value="EFG_III/V"/>
</dbReference>
<dbReference type="InterPro" id="IPR000795">
    <property type="entry name" value="T_Tr_GTP-bd_dom"/>
</dbReference>
<evidence type="ECO:0000256" key="4">
    <source>
        <dbReference type="ARBA" id="ARBA00022917"/>
    </source>
</evidence>
<dbReference type="CDD" id="cd16262">
    <property type="entry name" value="EFG_III"/>
    <property type="match status" value="1"/>
</dbReference>
<keyword evidence="2 6" id="KW-0547">Nucleotide-binding</keyword>
<dbReference type="InterPro" id="IPR020568">
    <property type="entry name" value="Ribosomal_Su5_D2-typ_SF"/>
</dbReference>
<keyword evidence="5 6" id="KW-0342">GTP-binding</keyword>
<dbReference type="InterPro" id="IPR009022">
    <property type="entry name" value="EFG_III"/>
</dbReference>
<organism evidence="9 10">
    <name type="scientific">candidate division WWE3 bacterium</name>
    <dbReference type="NCBI Taxonomy" id="2053526"/>
    <lineage>
        <taxon>Bacteria</taxon>
        <taxon>Katanobacteria</taxon>
    </lineage>
</organism>
<keyword evidence="6" id="KW-0963">Cytoplasm</keyword>
<dbReference type="PROSITE" id="PS51722">
    <property type="entry name" value="G_TR_2"/>
    <property type="match status" value="1"/>
</dbReference>
<dbReference type="Pfam" id="PF14492">
    <property type="entry name" value="EFG_III"/>
    <property type="match status" value="1"/>
</dbReference>
<dbReference type="PANTHER" id="PTHR43261">
    <property type="entry name" value="TRANSLATION ELONGATION FACTOR G-RELATED"/>
    <property type="match status" value="1"/>
</dbReference>
<dbReference type="GO" id="GO:0005525">
    <property type="term" value="F:GTP binding"/>
    <property type="evidence" value="ECO:0007669"/>
    <property type="project" value="UniProtKB-UniRule"/>
</dbReference>
<dbReference type="InterPro" id="IPR009000">
    <property type="entry name" value="Transl_B-barrel_sf"/>
</dbReference>
<dbReference type="InterPro" id="IPR004540">
    <property type="entry name" value="Transl_elong_EFG/EF2"/>
</dbReference>
<comment type="function">
    <text evidence="6">Catalyzes the GTP-dependent ribosomal translocation step during translation elongation. During this step, the ribosome changes from the pre-translocational (PRE) to the post-translocational (POST) state as the newly formed A-site-bound peptidyl-tRNA and P-site-bound deacylated tRNA move to the P and E sites, respectively. Catalyzes the coordinated movement of the two tRNA molecules, the mRNA and conformational changes in the ribosome.</text>
</comment>
<dbReference type="Gene3D" id="2.40.30.10">
    <property type="entry name" value="Translation factors"/>
    <property type="match status" value="1"/>
</dbReference>
<dbReference type="Pfam" id="PF03764">
    <property type="entry name" value="EFG_IV"/>
    <property type="match status" value="1"/>
</dbReference>
<dbReference type="InterPro" id="IPR005225">
    <property type="entry name" value="Small_GTP-bd"/>
</dbReference>
<dbReference type="InterPro" id="IPR027417">
    <property type="entry name" value="P-loop_NTPase"/>
</dbReference>
<dbReference type="EMBL" id="DNVO01000008">
    <property type="protein sequence ID" value="HBI35443.1"/>
    <property type="molecule type" value="Genomic_DNA"/>
</dbReference>
<dbReference type="FunFam" id="3.30.230.10:FF:000003">
    <property type="entry name" value="Elongation factor G"/>
    <property type="match status" value="1"/>
</dbReference>
<evidence type="ECO:0000313" key="9">
    <source>
        <dbReference type="EMBL" id="HBI35443.1"/>
    </source>
</evidence>
<dbReference type="NCBIfam" id="TIGR00231">
    <property type="entry name" value="small_GTP"/>
    <property type="match status" value="1"/>
</dbReference>
<dbReference type="Pfam" id="PF00679">
    <property type="entry name" value="EFG_C"/>
    <property type="match status" value="1"/>
</dbReference>
<evidence type="ECO:0000259" key="8">
    <source>
        <dbReference type="PROSITE" id="PS51722"/>
    </source>
</evidence>
<evidence type="ECO:0000256" key="6">
    <source>
        <dbReference type="HAMAP-Rule" id="MF_00054"/>
    </source>
</evidence>
<dbReference type="NCBIfam" id="NF009381">
    <property type="entry name" value="PRK12740.1-5"/>
    <property type="match status" value="1"/>
</dbReference>
<evidence type="ECO:0000256" key="2">
    <source>
        <dbReference type="ARBA" id="ARBA00022741"/>
    </source>
</evidence>
<dbReference type="InterPro" id="IPR014721">
    <property type="entry name" value="Ribsml_uS5_D2-typ_fold_subgr"/>
</dbReference>
<dbReference type="GO" id="GO:0005737">
    <property type="term" value="C:cytoplasm"/>
    <property type="evidence" value="ECO:0007669"/>
    <property type="project" value="UniProtKB-SubCell"/>
</dbReference>
<dbReference type="InterPro" id="IPR047872">
    <property type="entry name" value="EFG_IV"/>
</dbReference>
<dbReference type="PRINTS" id="PR00315">
    <property type="entry name" value="ELONGATNFCT"/>
</dbReference>
<dbReference type="Gene3D" id="3.40.50.300">
    <property type="entry name" value="P-loop containing nucleotide triphosphate hydrolases"/>
    <property type="match status" value="1"/>
</dbReference>
<comment type="similarity">
    <text evidence="1 6">Belongs to the TRAFAC class translation factor GTPase superfamily. Classic translation factor GTPase family. EF-G/EF-2 subfamily.</text>
</comment>
<dbReference type="FunFam" id="2.40.30.10:FF:000006">
    <property type="entry name" value="Elongation factor G"/>
    <property type="match status" value="1"/>
</dbReference>
<keyword evidence="3 6" id="KW-0251">Elongation factor</keyword>
<dbReference type="InterPro" id="IPR041095">
    <property type="entry name" value="EFG_II"/>
</dbReference>
<evidence type="ECO:0000256" key="1">
    <source>
        <dbReference type="ARBA" id="ARBA00005870"/>
    </source>
</evidence>
<feature type="binding site" evidence="6">
    <location>
        <begin position="139"/>
        <end position="142"/>
    </location>
    <ligand>
        <name>GTP</name>
        <dbReference type="ChEBI" id="CHEBI:37565"/>
    </ligand>
</feature>
<dbReference type="FunFam" id="3.30.70.240:FF:000001">
    <property type="entry name" value="Elongation factor G"/>
    <property type="match status" value="1"/>
</dbReference>
<dbReference type="SMART" id="SM00889">
    <property type="entry name" value="EFG_IV"/>
    <property type="match status" value="1"/>
</dbReference>
<dbReference type="FunFam" id="3.30.70.870:FF:000001">
    <property type="entry name" value="Elongation factor G"/>
    <property type="match status" value="1"/>
</dbReference>
<dbReference type="FunFam" id="3.40.50.300:FF:000029">
    <property type="entry name" value="Elongation factor G"/>
    <property type="match status" value="1"/>
</dbReference>
<dbReference type="PANTHER" id="PTHR43261:SF1">
    <property type="entry name" value="RIBOSOME-RELEASING FACTOR 2, MITOCHONDRIAL"/>
    <property type="match status" value="1"/>
</dbReference>
<dbReference type="CDD" id="cd04088">
    <property type="entry name" value="EFG_mtEFG_II"/>
    <property type="match status" value="1"/>
</dbReference>
<proteinExistence type="inferred from homology"/>
<dbReference type="NCBIfam" id="TIGR00484">
    <property type="entry name" value="EF-G"/>
    <property type="match status" value="1"/>
</dbReference>
<dbReference type="Proteomes" id="UP000261706">
    <property type="component" value="Unassembled WGS sequence"/>
</dbReference>
<dbReference type="Pfam" id="PF22042">
    <property type="entry name" value="EF-G_D2"/>
    <property type="match status" value="1"/>
</dbReference>
<accession>A0A354G355</accession>
<evidence type="ECO:0000313" key="10">
    <source>
        <dbReference type="Proteomes" id="UP000261706"/>
    </source>
</evidence>
<dbReference type="SUPFAM" id="SSF52540">
    <property type="entry name" value="P-loop containing nucleoside triphosphate hydrolases"/>
    <property type="match status" value="1"/>
</dbReference>
<dbReference type="Gene3D" id="3.30.70.870">
    <property type="entry name" value="Elongation Factor G (Translational Gtpase), domain 3"/>
    <property type="match status" value="1"/>
</dbReference>
<dbReference type="SUPFAM" id="SSF54980">
    <property type="entry name" value="EF-G C-terminal domain-like"/>
    <property type="match status" value="2"/>
</dbReference>
<dbReference type="SUPFAM" id="SSF54211">
    <property type="entry name" value="Ribosomal protein S5 domain 2-like"/>
    <property type="match status" value="1"/>
</dbReference>
<dbReference type="CDD" id="cd01886">
    <property type="entry name" value="EF-G"/>
    <property type="match status" value="1"/>
</dbReference>
<dbReference type="InterPro" id="IPR000640">
    <property type="entry name" value="EFG_V-like"/>
</dbReference>
<dbReference type="SUPFAM" id="SSF50447">
    <property type="entry name" value="Translation proteins"/>
    <property type="match status" value="1"/>
</dbReference>
<dbReference type="InterPro" id="IPR035649">
    <property type="entry name" value="EFG_V"/>
</dbReference>
<dbReference type="CDD" id="cd03713">
    <property type="entry name" value="EFG_mtEFG_C"/>
    <property type="match status" value="1"/>
</dbReference>
<gene>
    <name evidence="6 9" type="primary">fusA</name>
    <name evidence="9" type="ORF">DDY47_00705</name>
</gene>
<name>A0A354G355_UNCKA</name>
<dbReference type="Pfam" id="PF00009">
    <property type="entry name" value="GTP_EFTU"/>
    <property type="match status" value="1"/>
</dbReference>
<sequence length="694" mass="76956">MAETSNKHYPLEKIRNIGIIAHIDAGKTTTSERILYYTGKSHKIGEVHEGAAQMDWMAQERERGITITSAATTCFWDDTRINIIDTPGHVDFTAEVERSLRVLDGGVIILDGSQGVEPQSETVFRQAQKYHVPLLFFVNKLDKIGGDFYMSVDSVLEKLAKDAVAVQLPIGIENEFNAVIDLVERKAFKFEGNLGENIVEIDIPEDMKQKVEDFRQKLVEKVAESDDSLIEKYLNGEELTIEEIKSGIRKLTVQAKLYPVFCGASLSNVGIQKLLDGVVAYLPSPIDTPDTEGYDQSTGEKMKLAHDENGPFVALAFKVQTDPYVGRLTYLRVYSGQITAGSYIYNSTKDRKERIGRLLLMHANHREELHEIKAGEICAAVGLDAVTGDTLCSEAYPIVLESISFAEPVIGLVLEPKSKADRDKMSVAIKKFLEEDPTLKIKTNEETGQGVLYGMGELHLEIIVDRMKREFGVEVNTGKPQVAYRETIRKAVDVEGKYIRQSGGRGQYGHVVLKVEPLERGKGLEFVDKLVGGSIPREYIPAVEKGVKEAVESGILAGYPLVDLRVSLYDGSFHEVDSSEMAFKMAAIEAIRDAQRSADSFIIEPIMKIEVVTPDDYMGDVIGNLSSKRGKIESTEQRGNARVITSTAPLAEMFGYATELRGMTQGRASFAMEPSHYEEVPASVLPEIVKTSRR</sequence>
<dbReference type="InterPro" id="IPR031157">
    <property type="entry name" value="G_TR_CS"/>
</dbReference>
<dbReference type="GO" id="GO:0032790">
    <property type="term" value="P:ribosome disassembly"/>
    <property type="evidence" value="ECO:0007669"/>
    <property type="project" value="TreeGrafter"/>
</dbReference>
<comment type="caution">
    <text evidence="9">The sequence shown here is derived from an EMBL/GenBank/DDBJ whole genome shotgun (WGS) entry which is preliminary data.</text>
</comment>
<dbReference type="HAMAP" id="MF_00054_B">
    <property type="entry name" value="EF_G_EF_2_B"/>
    <property type="match status" value="1"/>
</dbReference>
<dbReference type="PROSITE" id="PS00301">
    <property type="entry name" value="G_TR_1"/>
    <property type="match status" value="1"/>
</dbReference>
<dbReference type="Gene3D" id="3.30.230.10">
    <property type="match status" value="1"/>
</dbReference>
<dbReference type="InterPro" id="IPR005517">
    <property type="entry name" value="Transl_elong_EFG/EF2_IV"/>
</dbReference>
<dbReference type="GO" id="GO:0003746">
    <property type="term" value="F:translation elongation factor activity"/>
    <property type="evidence" value="ECO:0007669"/>
    <property type="project" value="UniProtKB-UniRule"/>
</dbReference>
<dbReference type="AlphaFoldDB" id="A0A354G355"/>
<evidence type="ECO:0000256" key="3">
    <source>
        <dbReference type="ARBA" id="ARBA00022768"/>
    </source>
</evidence>
<comment type="subcellular location">
    <subcellularLocation>
        <location evidence="6">Cytoplasm</location>
    </subcellularLocation>
</comment>
<dbReference type="Gene3D" id="3.30.70.240">
    <property type="match status" value="1"/>
</dbReference>
<dbReference type="GO" id="GO:0003924">
    <property type="term" value="F:GTPase activity"/>
    <property type="evidence" value="ECO:0007669"/>
    <property type="project" value="InterPro"/>
</dbReference>
<feature type="binding site" evidence="6">
    <location>
        <begin position="21"/>
        <end position="28"/>
    </location>
    <ligand>
        <name>GTP</name>
        <dbReference type="ChEBI" id="CHEBI:37565"/>
    </ligand>
</feature>
<protein>
    <recommendedName>
        <fullName evidence="6 7">Elongation factor G</fullName>
        <shortName evidence="6">EF-G</shortName>
    </recommendedName>
</protein>
<dbReference type="InterPro" id="IPR053905">
    <property type="entry name" value="EF-G-like_DII"/>
</dbReference>
<feature type="binding site" evidence="6">
    <location>
        <begin position="85"/>
        <end position="89"/>
    </location>
    <ligand>
        <name>GTP</name>
        <dbReference type="ChEBI" id="CHEBI:37565"/>
    </ligand>
</feature>